<dbReference type="EMBL" id="LIZK01000003">
    <property type="protein sequence ID" value="KPL94869.1"/>
    <property type="molecule type" value="Genomic_DNA"/>
</dbReference>
<comment type="cofactor">
    <cofactor evidence="2">
        <name>Mn(2+)</name>
        <dbReference type="ChEBI" id="CHEBI:29035"/>
    </cofactor>
</comment>
<dbReference type="Pfam" id="PF08774">
    <property type="entry name" value="VRR_NUC"/>
    <property type="match status" value="1"/>
</dbReference>
<reference evidence="12 13" key="1">
    <citation type="submission" date="2015-08" db="EMBL/GenBank/DDBJ databases">
        <title>Draft Genome Sequence of Vibrio splendidus UCD-SED7.</title>
        <authorList>
            <person name="Lee R.D."/>
            <person name="Lang J.M."/>
            <person name="Coil D.A."/>
            <person name="Jospin G."/>
            <person name="Eisen J.A."/>
        </authorList>
    </citation>
    <scope>NUCLEOTIDE SEQUENCE [LARGE SCALE GENOMIC DNA]</scope>
    <source>
        <strain evidence="12 13">UCD-SED7</strain>
    </source>
</reference>
<protein>
    <recommendedName>
        <fullName evidence="5">phosphodiesterase I</fullName>
        <ecNumber evidence="5">3.1.4.1</ecNumber>
    </recommendedName>
</protein>
<comment type="cofactor">
    <cofactor evidence="3">
        <name>Mg(2+)</name>
        <dbReference type="ChEBI" id="CHEBI:18420"/>
    </cofactor>
</comment>
<dbReference type="InterPro" id="IPR049125">
    <property type="entry name" value="FAN1-like_WH"/>
</dbReference>
<keyword evidence="9" id="KW-0460">Magnesium</keyword>
<dbReference type="Pfam" id="PF21315">
    <property type="entry name" value="FAN1_HTH"/>
    <property type="match status" value="1"/>
</dbReference>
<dbReference type="GO" id="GO:0003676">
    <property type="term" value="F:nucleic acid binding"/>
    <property type="evidence" value="ECO:0007669"/>
    <property type="project" value="InterPro"/>
</dbReference>
<accession>A0A837NRD7</accession>
<evidence type="ECO:0000256" key="6">
    <source>
        <dbReference type="ARBA" id="ARBA00022722"/>
    </source>
</evidence>
<dbReference type="RefSeq" id="WP_054547037.1">
    <property type="nucleotide sequence ID" value="NZ_LIZK01000003.1"/>
</dbReference>
<dbReference type="GO" id="GO:0036297">
    <property type="term" value="P:interstrand cross-link repair"/>
    <property type="evidence" value="ECO:0007669"/>
    <property type="project" value="InterPro"/>
</dbReference>
<evidence type="ECO:0000256" key="4">
    <source>
        <dbReference type="ARBA" id="ARBA00005533"/>
    </source>
</evidence>
<dbReference type="PANTHER" id="PTHR15749:SF4">
    <property type="entry name" value="FANCONI-ASSOCIATED NUCLEASE 1"/>
    <property type="match status" value="1"/>
</dbReference>
<evidence type="ECO:0000256" key="2">
    <source>
        <dbReference type="ARBA" id="ARBA00001936"/>
    </source>
</evidence>
<evidence type="ECO:0000256" key="10">
    <source>
        <dbReference type="ARBA" id="ARBA00023211"/>
    </source>
</evidence>
<comment type="similarity">
    <text evidence="4">Belongs to the FAN1 family.</text>
</comment>
<evidence type="ECO:0000259" key="11">
    <source>
        <dbReference type="SMART" id="SM00990"/>
    </source>
</evidence>
<evidence type="ECO:0000313" key="13">
    <source>
        <dbReference type="Proteomes" id="UP000050463"/>
    </source>
</evidence>
<dbReference type="InterPro" id="IPR033315">
    <property type="entry name" value="Fan1-like"/>
</dbReference>
<keyword evidence="7" id="KW-0479">Metal-binding</keyword>
<evidence type="ECO:0000313" key="12">
    <source>
        <dbReference type="EMBL" id="KPL94869.1"/>
    </source>
</evidence>
<dbReference type="Gene3D" id="3.40.1350.10">
    <property type="match status" value="1"/>
</dbReference>
<dbReference type="AlphaFoldDB" id="A0A837NRD7"/>
<comment type="catalytic activity">
    <reaction evidence="1">
        <text>Hydrolytically removes 5'-nucleotides successively from the 3'-hydroxy termini of 3'-hydroxy-terminated oligonucleotides.</text>
        <dbReference type="EC" id="3.1.4.1"/>
    </reaction>
</comment>
<evidence type="ECO:0000256" key="7">
    <source>
        <dbReference type="ARBA" id="ARBA00022723"/>
    </source>
</evidence>
<dbReference type="InterPro" id="IPR011856">
    <property type="entry name" value="tRNA_endonuc-like_dom_sf"/>
</dbReference>
<evidence type="ECO:0000256" key="5">
    <source>
        <dbReference type="ARBA" id="ARBA00012029"/>
    </source>
</evidence>
<feature type="domain" description="VRR-NUC" evidence="11">
    <location>
        <begin position="448"/>
        <end position="560"/>
    </location>
</feature>
<dbReference type="Proteomes" id="UP000050463">
    <property type="component" value="Unassembled WGS sequence"/>
</dbReference>
<name>A0A837NRD7_VIBSP</name>
<dbReference type="InterPro" id="IPR014883">
    <property type="entry name" value="VRR_NUC"/>
</dbReference>
<dbReference type="EC" id="3.1.4.1" evidence="5"/>
<keyword evidence="6" id="KW-0540">Nuclease</keyword>
<dbReference type="GO" id="GO:0004528">
    <property type="term" value="F:phosphodiesterase I activity"/>
    <property type="evidence" value="ECO:0007669"/>
    <property type="project" value="UniProtKB-EC"/>
</dbReference>
<keyword evidence="10" id="KW-0464">Manganese</keyword>
<keyword evidence="8" id="KW-0378">Hydrolase</keyword>
<evidence type="ECO:0000256" key="9">
    <source>
        <dbReference type="ARBA" id="ARBA00022842"/>
    </source>
</evidence>
<gene>
    <name evidence="12" type="ORF">AN168_10180</name>
</gene>
<evidence type="ECO:0000256" key="1">
    <source>
        <dbReference type="ARBA" id="ARBA00000983"/>
    </source>
</evidence>
<proteinExistence type="inferred from homology"/>
<evidence type="ECO:0000256" key="8">
    <source>
        <dbReference type="ARBA" id="ARBA00022801"/>
    </source>
</evidence>
<sequence>MYQATNPLTIETTPQLSPTYYLDNFNRLIEHAQTLYPDLLSDDECRWLSEYTRLSEPSQCLMVRLLSRKGRWFRSDKLNYVEISDLNTALQELSTAGFIALSHPAERHDLVVSNVELGLHLLTKPELLNVFPAFKSNKTAKKDELLALLDHQPFDQFQSLAFDCIYVVESEVIDVLLLLFFANTYQDLSQFVLSDLGLNTFENYSLSKQRRFFTSREQLNQLLQMRDVQRLYSEGDRKDSEFLEQLLQSIPAESEHRSIVRKRSRLINDIARDLERLNLNDQAVFWFKQSVLPPSRERLARIYDKQDELDSMCDIVTQMQTTPSDVSELEVAVKLEQRLLRRQMLSTKKGHKVPRPSKPICTQIKLDLDLSQMRVELAVKQHFESQGWDVYFSENSFLCGLFGLAFWEVIFADVEGAFINRYQHRPLDLYHSDFVDKRAEQVEAVFQTIFKHELNQLLNIYDQKRGIANPFVNWNYFPRSLVEHSMEAIPNALIVDLFKVILSDLKLFRTGMPDLITFKDKEFHWVEVKGPGDKLQDNQWRWIKEFERLSVPFSVCYVNQ</sequence>
<evidence type="ECO:0000256" key="3">
    <source>
        <dbReference type="ARBA" id="ARBA00001946"/>
    </source>
</evidence>
<organism evidence="12 13">
    <name type="scientific">Vibrio splendidus</name>
    <dbReference type="NCBI Taxonomy" id="29497"/>
    <lineage>
        <taxon>Bacteria</taxon>
        <taxon>Pseudomonadati</taxon>
        <taxon>Pseudomonadota</taxon>
        <taxon>Gammaproteobacteria</taxon>
        <taxon>Vibrionales</taxon>
        <taxon>Vibrionaceae</taxon>
        <taxon>Vibrio</taxon>
    </lineage>
</organism>
<dbReference type="GO" id="GO:0046872">
    <property type="term" value="F:metal ion binding"/>
    <property type="evidence" value="ECO:0007669"/>
    <property type="project" value="UniProtKB-KW"/>
</dbReference>
<comment type="caution">
    <text evidence="12">The sequence shown here is derived from an EMBL/GenBank/DDBJ whole genome shotgun (WGS) entry which is preliminary data.</text>
</comment>
<dbReference type="PANTHER" id="PTHR15749">
    <property type="entry name" value="FANCONI-ASSOCIATED NUCLEASE 1"/>
    <property type="match status" value="1"/>
</dbReference>
<dbReference type="SMART" id="SM00990">
    <property type="entry name" value="VRR_NUC"/>
    <property type="match status" value="1"/>
</dbReference>